<accession>A0A2H0W4S5</accession>
<organism evidence="1 2">
    <name type="scientific">Candidatus Buchananbacteria bacterium CG10_big_fil_rev_8_21_14_0_10_33_19</name>
    <dbReference type="NCBI Taxonomy" id="1974525"/>
    <lineage>
        <taxon>Bacteria</taxon>
        <taxon>Candidatus Buchananiibacteriota</taxon>
    </lineage>
</organism>
<comment type="caution">
    <text evidence="1">The sequence shown here is derived from an EMBL/GenBank/DDBJ whole genome shotgun (WGS) entry which is preliminary data.</text>
</comment>
<evidence type="ECO:0000313" key="2">
    <source>
        <dbReference type="Proteomes" id="UP000229056"/>
    </source>
</evidence>
<proteinExistence type="predicted"/>
<sequence length="182" mass="21300">MVIKKGNYRIVIVIGSLVIKLPRVRLKSAIQCLIFEIKHGLISKYYSNAILYAPSSKTNLFGGIISNWQEYQFYHQTKLPILMPTYFSFFGLFNIQKRGKLLDVNRKDLFQQLYDLTNGEVFDDSHAFANPANFCLQNGKLVMIDYSKKSRNVLIKYGEKIQQEFNLSYSWEEEYKKLKEAE</sequence>
<protein>
    <submittedName>
        <fullName evidence="1">Uncharacterized protein</fullName>
    </submittedName>
</protein>
<evidence type="ECO:0000313" key="1">
    <source>
        <dbReference type="EMBL" id="PIS06349.1"/>
    </source>
</evidence>
<dbReference type="EMBL" id="PEZY01000005">
    <property type="protein sequence ID" value="PIS06349.1"/>
    <property type="molecule type" value="Genomic_DNA"/>
</dbReference>
<gene>
    <name evidence="1" type="ORF">COT80_02160</name>
</gene>
<dbReference type="AlphaFoldDB" id="A0A2H0W4S5"/>
<name>A0A2H0W4S5_9BACT</name>
<reference evidence="2" key="1">
    <citation type="submission" date="2017-09" db="EMBL/GenBank/DDBJ databases">
        <title>Depth-based differentiation of microbial function through sediment-hosted aquifers and enrichment of novel symbionts in the deep terrestrial subsurface.</title>
        <authorList>
            <person name="Probst A.J."/>
            <person name="Ladd B."/>
            <person name="Jarett J.K."/>
            <person name="Geller-Mcgrath D.E."/>
            <person name="Sieber C.M.K."/>
            <person name="Emerson J.B."/>
            <person name="Anantharaman K."/>
            <person name="Thomas B.C."/>
            <person name="Malmstrom R."/>
            <person name="Stieglmeier M."/>
            <person name="Klingl A."/>
            <person name="Woyke T."/>
            <person name="Ryan C.M."/>
            <person name="Banfield J.F."/>
        </authorList>
    </citation>
    <scope>NUCLEOTIDE SEQUENCE [LARGE SCALE GENOMIC DNA]</scope>
</reference>
<dbReference type="Proteomes" id="UP000229056">
    <property type="component" value="Unassembled WGS sequence"/>
</dbReference>